<evidence type="ECO:0000256" key="1">
    <source>
        <dbReference type="SAM" id="MobiDB-lite"/>
    </source>
</evidence>
<feature type="compositionally biased region" description="Low complexity" evidence="1">
    <location>
        <begin position="49"/>
        <end position="95"/>
    </location>
</feature>
<reference evidence="2" key="1">
    <citation type="submission" date="2013-10" db="EMBL/GenBank/DDBJ databases">
        <title>Genomic analysis of the causative agents of coccidiosis in chickens.</title>
        <authorList>
            <person name="Reid A.J."/>
            <person name="Blake D."/>
            <person name="Billington K."/>
            <person name="Browne H."/>
            <person name="Dunn M."/>
            <person name="Hung S."/>
            <person name="Kawahara F."/>
            <person name="Miranda-Saavedra D."/>
            <person name="Mourier T."/>
            <person name="Nagra H."/>
            <person name="Otto T.D."/>
            <person name="Rawlings N."/>
            <person name="Sanchez A."/>
            <person name="Sanders M."/>
            <person name="Subramaniam C."/>
            <person name="Tay Y."/>
            <person name="Dear P."/>
            <person name="Doerig C."/>
            <person name="Gruber A."/>
            <person name="Parkinson J."/>
            <person name="Shirley M."/>
            <person name="Wan K.L."/>
            <person name="Berriman M."/>
            <person name="Tomley F."/>
            <person name="Pain A."/>
        </authorList>
    </citation>
    <scope>NUCLEOTIDE SEQUENCE [LARGE SCALE GENOMIC DNA]</scope>
    <source>
        <strain evidence="2">Houghton</strain>
    </source>
</reference>
<sequence>MRRRAPTILFRSVRNRLARLGLLPQHQQEQQEQLQQEQHQQHPQREQQHQQQQPQPKLQQEQQQQLPQQQQQQGWPQQEAIPQQETSSSHSQQQQGAVGVTPSSTKAGGPVTVIRYTAIEDLPPFLQQPALTPEEIDLVNNGGLADADDAVRAWTVSVRFNPSKRGPATAAGAAAAAAAGSKGAKKFASS</sequence>
<dbReference type="OrthoDB" id="348244at2759"/>
<name>U6GYB1_9EIME</name>
<feature type="compositionally biased region" description="Low complexity" evidence="1">
    <location>
        <begin position="23"/>
        <end position="38"/>
    </location>
</feature>
<evidence type="ECO:0000313" key="2">
    <source>
        <dbReference type="EMBL" id="CDI85301.1"/>
    </source>
</evidence>
<dbReference type="Proteomes" id="UP000018201">
    <property type="component" value="Unassembled WGS sequence"/>
</dbReference>
<feature type="region of interest" description="Disordered" evidence="1">
    <location>
        <begin position="21"/>
        <end position="108"/>
    </location>
</feature>
<keyword evidence="3" id="KW-1185">Reference proteome</keyword>
<dbReference type="VEuPathDB" id="ToxoDB:EPH_0015080"/>
<protein>
    <submittedName>
        <fullName evidence="2">Dihydrolipoamide acyltransferase, putative</fullName>
    </submittedName>
</protein>
<organism evidence="2 3">
    <name type="scientific">Eimeria praecox</name>
    <dbReference type="NCBI Taxonomy" id="51316"/>
    <lineage>
        <taxon>Eukaryota</taxon>
        <taxon>Sar</taxon>
        <taxon>Alveolata</taxon>
        <taxon>Apicomplexa</taxon>
        <taxon>Conoidasida</taxon>
        <taxon>Coccidia</taxon>
        <taxon>Eucoccidiorida</taxon>
        <taxon>Eimeriorina</taxon>
        <taxon>Eimeriidae</taxon>
        <taxon>Eimeria</taxon>
    </lineage>
</organism>
<dbReference type="GO" id="GO:0016746">
    <property type="term" value="F:acyltransferase activity"/>
    <property type="evidence" value="ECO:0007669"/>
    <property type="project" value="UniProtKB-KW"/>
</dbReference>
<keyword evidence="2" id="KW-0012">Acyltransferase</keyword>
<dbReference type="AlphaFoldDB" id="U6GYB1"/>
<gene>
    <name evidence="2" type="ORF">EPH_0015080</name>
</gene>
<feature type="compositionally biased region" description="Basic and acidic residues" evidence="1">
    <location>
        <begin position="39"/>
        <end position="48"/>
    </location>
</feature>
<evidence type="ECO:0000313" key="3">
    <source>
        <dbReference type="Proteomes" id="UP000018201"/>
    </source>
</evidence>
<dbReference type="EMBL" id="HG693651">
    <property type="protein sequence ID" value="CDI85301.1"/>
    <property type="molecule type" value="Genomic_DNA"/>
</dbReference>
<reference evidence="2" key="2">
    <citation type="submission" date="2013-10" db="EMBL/GenBank/DDBJ databases">
        <authorList>
            <person name="Aslett M."/>
        </authorList>
    </citation>
    <scope>NUCLEOTIDE SEQUENCE [LARGE SCALE GENOMIC DNA]</scope>
    <source>
        <strain evidence="2">Houghton</strain>
    </source>
</reference>
<proteinExistence type="predicted"/>
<accession>U6GYB1</accession>
<keyword evidence="2" id="KW-0808">Transferase</keyword>